<evidence type="ECO:0000256" key="6">
    <source>
        <dbReference type="ARBA" id="ARBA00022698"/>
    </source>
</evidence>
<keyword evidence="8 11" id="KW-0647">Proteasome</keyword>
<keyword evidence="5" id="KW-0645">Protease</keyword>
<keyword evidence="12" id="KW-1185">Reference proteome</keyword>
<reference key="2">
    <citation type="submission" date="2011-10" db="EMBL/GenBank/DDBJ databases">
        <title>The genome and transcriptome sequence of Clonorchis sinensis provide insights into the carcinogenic liver fluke.</title>
        <authorList>
            <person name="Wang X."/>
            <person name="Huang Y."/>
            <person name="Chen W."/>
            <person name="Liu H."/>
            <person name="Guo L."/>
            <person name="Chen Y."/>
            <person name="Luo F."/>
            <person name="Zhou W."/>
            <person name="Sun J."/>
            <person name="Mao Q."/>
            <person name="Liang P."/>
            <person name="Zhou C."/>
            <person name="Tian Y."/>
            <person name="Men J."/>
            <person name="Lv X."/>
            <person name="Huang L."/>
            <person name="Zhou J."/>
            <person name="Hu Y."/>
            <person name="Li R."/>
            <person name="Zhang F."/>
            <person name="Lei H."/>
            <person name="Li X."/>
            <person name="Hu X."/>
            <person name="Liang C."/>
            <person name="Xu J."/>
            <person name="Wu Z."/>
            <person name="Yu X."/>
        </authorList>
    </citation>
    <scope>NUCLEOTIDE SEQUENCE</scope>
    <source>
        <strain>Henan</strain>
    </source>
</reference>
<evidence type="ECO:0000313" key="11">
    <source>
        <dbReference type="EMBL" id="GAA53374.1"/>
    </source>
</evidence>
<dbReference type="GO" id="GO:0005737">
    <property type="term" value="C:cytoplasm"/>
    <property type="evidence" value="ECO:0007669"/>
    <property type="project" value="TreeGrafter"/>
</dbReference>
<comment type="subcellular location">
    <subcellularLocation>
        <location evidence="2">Nucleus</location>
    </subcellularLocation>
</comment>
<evidence type="ECO:0000256" key="1">
    <source>
        <dbReference type="ARBA" id="ARBA00001198"/>
    </source>
</evidence>
<evidence type="ECO:0000256" key="4">
    <source>
        <dbReference type="ARBA" id="ARBA00022490"/>
    </source>
</evidence>
<dbReference type="InterPro" id="IPR001353">
    <property type="entry name" value="Proteasome_sua/b"/>
</dbReference>
<name>G7YK92_CLOSI</name>
<evidence type="ECO:0000256" key="10">
    <source>
        <dbReference type="PIRSR" id="PIRSR600243-1"/>
    </source>
</evidence>
<keyword evidence="7" id="KW-0378">Hydrolase</keyword>
<feature type="active site" description="Nucleophile" evidence="10">
    <location>
        <position position="66"/>
    </location>
</feature>
<organism evidence="11 12">
    <name type="scientific">Clonorchis sinensis</name>
    <name type="common">Chinese liver fluke</name>
    <dbReference type="NCBI Taxonomy" id="79923"/>
    <lineage>
        <taxon>Eukaryota</taxon>
        <taxon>Metazoa</taxon>
        <taxon>Spiralia</taxon>
        <taxon>Lophotrochozoa</taxon>
        <taxon>Platyhelminthes</taxon>
        <taxon>Trematoda</taxon>
        <taxon>Digenea</taxon>
        <taxon>Opisthorchiida</taxon>
        <taxon>Opisthorchiata</taxon>
        <taxon>Opisthorchiidae</taxon>
        <taxon>Clonorchis</taxon>
    </lineage>
</organism>
<reference evidence="11" key="1">
    <citation type="journal article" date="2011" name="Genome Biol.">
        <title>The draft genome of the carcinogenic human liver fluke Clonorchis sinensis.</title>
        <authorList>
            <person name="Wang X."/>
            <person name="Chen W."/>
            <person name="Huang Y."/>
            <person name="Sun J."/>
            <person name="Men J."/>
            <person name="Liu H."/>
            <person name="Luo F."/>
            <person name="Guo L."/>
            <person name="Lv X."/>
            <person name="Deng C."/>
            <person name="Zhou C."/>
            <person name="Fan Y."/>
            <person name="Li X."/>
            <person name="Huang L."/>
            <person name="Hu Y."/>
            <person name="Liang C."/>
            <person name="Hu X."/>
            <person name="Xu J."/>
            <person name="Yu X."/>
        </authorList>
    </citation>
    <scope>NUCLEOTIDE SEQUENCE [LARGE SCALE GENOMIC DNA]</scope>
    <source>
        <strain evidence="11">Henan</strain>
    </source>
</reference>
<evidence type="ECO:0000313" key="12">
    <source>
        <dbReference type="Proteomes" id="UP000008909"/>
    </source>
</evidence>
<dbReference type="InterPro" id="IPR000243">
    <property type="entry name" value="Pept_T1A_subB"/>
</dbReference>
<keyword evidence="9" id="KW-0865">Zymogen</keyword>
<comment type="catalytic activity">
    <reaction evidence="1">
        <text>Cleavage of peptide bonds with very broad specificity.</text>
        <dbReference type="EC" id="3.4.25.1"/>
    </reaction>
</comment>
<dbReference type="PROSITE" id="PS00854">
    <property type="entry name" value="PROTEASOME_BETA_1"/>
    <property type="match status" value="1"/>
</dbReference>
<dbReference type="Gene3D" id="3.60.21.10">
    <property type="match status" value="1"/>
</dbReference>
<dbReference type="CDD" id="cd03761">
    <property type="entry name" value="proteasome_beta_type_5"/>
    <property type="match status" value="1"/>
</dbReference>
<evidence type="ECO:0000256" key="8">
    <source>
        <dbReference type="ARBA" id="ARBA00022942"/>
    </source>
</evidence>
<dbReference type="GO" id="GO:0004298">
    <property type="term" value="F:threonine-type endopeptidase activity"/>
    <property type="evidence" value="ECO:0007669"/>
    <property type="project" value="UniProtKB-KW"/>
</dbReference>
<protein>
    <recommendedName>
        <fullName evidence="3">proteasome endopeptidase complex</fullName>
        <ecNumber evidence="3">3.4.25.1</ecNumber>
    </recommendedName>
</protein>
<dbReference type="PROSITE" id="PS51476">
    <property type="entry name" value="PROTEASOME_BETA_2"/>
    <property type="match status" value="1"/>
</dbReference>
<dbReference type="PANTHER" id="PTHR32194:SF3">
    <property type="entry name" value="PROTEASOME SUBUNIT BETA"/>
    <property type="match status" value="1"/>
</dbReference>
<sequence>MALADLAGYPAHRESARPEIVDFVERPVGHLDEFNLHWTRNVENAVKPVTNGIKCGPVQIDFNHGTTTLAFKFSGGAIIATDSRASSGSYIASATTDKILIINKYLLGTMAGGAADCAYWERVLSKQCRLFELRNKERMSVAAASKLLANMLYEYKGAGLSIGTTIVGWDKKGAGIYYVDDDGQRFTGDLFSVGSGSTYAYGVLDTMYKYDMKNEEAYELARRAIYHATHRDAASGGFINLASVLPRMKLYGYILSSNLSILLLNRDWQIRQAFQTALTLLQPKLVFILGDIFDEGSWIGDADFRSHLERYHYIFQHDRSKIIVKNVVGNHDIGFHYAIYPYVDNRFRRKMTPSRNSSSVRLWSHAGVHYVMANSMAFEGDECYLCSEAERNVHAIAYRLQCMPVNRSPTAVARCPLEEDYSQPKSFVDLDSDTSRPDSYTRPILLQHFPLYRDTESSCSSQPADAMPHTGRLKKYRPRWDCLSLEASQKVSSGITRFRIAAALAELTKHGLAICDQRSGDEIAHDRNTAIGCPERTYERH</sequence>
<dbReference type="InterPro" id="IPR016050">
    <property type="entry name" value="Proteasome_bsu_CS"/>
</dbReference>
<dbReference type="GO" id="GO:0005839">
    <property type="term" value="C:proteasome core complex"/>
    <property type="evidence" value="ECO:0007669"/>
    <property type="project" value="InterPro"/>
</dbReference>
<evidence type="ECO:0000256" key="2">
    <source>
        <dbReference type="ARBA" id="ARBA00004123"/>
    </source>
</evidence>
<dbReference type="InterPro" id="IPR029055">
    <property type="entry name" value="Ntn_hydrolases_N"/>
</dbReference>
<evidence type="ECO:0000256" key="9">
    <source>
        <dbReference type="ARBA" id="ARBA00023145"/>
    </source>
</evidence>
<evidence type="ECO:0000256" key="5">
    <source>
        <dbReference type="ARBA" id="ARBA00022670"/>
    </source>
</evidence>
<dbReference type="InterPro" id="IPR029052">
    <property type="entry name" value="Metallo-depent_PP-like"/>
</dbReference>
<dbReference type="InterPro" id="IPR023333">
    <property type="entry name" value="Proteasome_suB-type"/>
</dbReference>
<proteinExistence type="predicted"/>
<dbReference type="PANTHER" id="PTHR32194">
    <property type="entry name" value="METALLOPROTEASE TLDD"/>
    <property type="match status" value="1"/>
</dbReference>
<dbReference type="AlphaFoldDB" id="G7YK92"/>
<accession>G7YK92</accession>
<dbReference type="Proteomes" id="UP000008909">
    <property type="component" value="Unassembled WGS sequence"/>
</dbReference>
<dbReference type="GO" id="GO:0051603">
    <property type="term" value="P:proteolysis involved in protein catabolic process"/>
    <property type="evidence" value="ECO:0007669"/>
    <property type="project" value="InterPro"/>
</dbReference>
<evidence type="ECO:0000256" key="3">
    <source>
        <dbReference type="ARBA" id="ARBA00012039"/>
    </source>
</evidence>
<dbReference type="SUPFAM" id="SSF56235">
    <property type="entry name" value="N-terminal nucleophile aminohydrolases (Ntn hydrolases)"/>
    <property type="match status" value="1"/>
</dbReference>
<keyword evidence="6" id="KW-0888">Threonine protease</keyword>
<dbReference type="Gene3D" id="3.60.20.10">
    <property type="entry name" value="Glutamine Phosphoribosylpyrophosphate, subunit 1, domain 1"/>
    <property type="match status" value="1"/>
</dbReference>
<keyword evidence="4" id="KW-0963">Cytoplasm</keyword>
<dbReference type="GO" id="GO:0005634">
    <property type="term" value="C:nucleus"/>
    <property type="evidence" value="ECO:0007669"/>
    <property type="project" value="UniProtKB-SubCell"/>
</dbReference>
<dbReference type="EMBL" id="DF143480">
    <property type="protein sequence ID" value="GAA53374.1"/>
    <property type="molecule type" value="Genomic_DNA"/>
</dbReference>
<dbReference type="SUPFAM" id="SSF56300">
    <property type="entry name" value="Metallo-dependent phosphatases"/>
    <property type="match status" value="1"/>
</dbReference>
<dbReference type="Pfam" id="PF00227">
    <property type="entry name" value="Proteasome"/>
    <property type="match status" value="1"/>
</dbReference>
<evidence type="ECO:0000256" key="7">
    <source>
        <dbReference type="ARBA" id="ARBA00022801"/>
    </source>
</evidence>
<gene>
    <name evidence="11" type="ORF">CLF_110095</name>
</gene>
<dbReference type="PRINTS" id="PR00141">
    <property type="entry name" value="PROTEASOME"/>
</dbReference>
<dbReference type="EC" id="3.4.25.1" evidence="3"/>